<keyword evidence="2" id="KW-1133">Transmembrane helix</keyword>
<evidence type="ECO:0008006" key="4">
    <source>
        <dbReference type="Google" id="ProtNLM"/>
    </source>
</evidence>
<dbReference type="AlphaFoldDB" id="A0A6C0DC53"/>
<evidence type="ECO:0000313" key="3">
    <source>
        <dbReference type="EMBL" id="QHT13993.1"/>
    </source>
</evidence>
<keyword evidence="2" id="KW-0472">Membrane</keyword>
<reference evidence="3" key="1">
    <citation type="journal article" date="2020" name="Nature">
        <title>Giant virus diversity and host interactions through global metagenomics.</title>
        <authorList>
            <person name="Schulz F."/>
            <person name="Roux S."/>
            <person name="Paez-Espino D."/>
            <person name="Jungbluth S."/>
            <person name="Walsh D.A."/>
            <person name="Denef V.J."/>
            <person name="McMahon K.D."/>
            <person name="Konstantinidis K.T."/>
            <person name="Eloe-Fadrosh E.A."/>
            <person name="Kyrpides N.C."/>
            <person name="Woyke T."/>
        </authorList>
    </citation>
    <scope>NUCLEOTIDE SEQUENCE</scope>
    <source>
        <strain evidence="3">GVMAG-M-3300023174-134</strain>
    </source>
</reference>
<name>A0A6C0DC53_9ZZZZ</name>
<protein>
    <recommendedName>
        <fullName evidence="4">SMODS and SLOG-associating 2TM effector domain-containing protein</fullName>
    </recommendedName>
</protein>
<keyword evidence="2" id="KW-0812">Transmembrane</keyword>
<sequence>MRSTETSINHRVQDIFNENKINDLKRFMTKRQQLNSCNMKLRYLHYIMHYSSILITTIAASYQEHPTDTFVKMIWVGLTMNILSSLIGSFEKMNKSVSNKLLSDIYKIKSNTYIDECEMIDSFRETSSTKSNNTDSNKKHQNNEKVVPV</sequence>
<accession>A0A6C0DC53</accession>
<feature type="compositionally biased region" description="Low complexity" evidence="1">
    <location>
        <begin position="126"/>
        <end position="135"/>
    </location>
</feature>
<proteinExistence type="predicted"/>
<feature type="region of interest" description="Disordered" evidence="1">
    <location>
        <begin position="125"/>
        <end position="149"/>
    </location>
</feature>
<organism evidence="3">
    <name type="scientific">viral metagenome</name>
    <dbReference type="NCBI Taxonomy" id="1070528"/>
    <lineage>
        <taxon>unclassified sequences</taxon>
        <taxon>metagenomes</taxon>
        <taxon>organismal metagenomes</taxon>
    </lineage>
</organism>
<dbReference type="EMBL" id="MN739578">
    <property type="protein sequence ID" value="QHT13993.1"/>
    <property type="molecule type" value="Genomic_DNA"/>
</dbReference>
<feature type="transmembrane region" description="Helical" evidence="2">
    <location>
        <begin position="43"/>
        <end position="63"/>
    </location>
</feature>
<evidence type="ECO:0000256" key="1">
    <source>
        <dbReference type="SAM" id="MobiDB-lite"/>
    </source>
</evidence>
<evidence type="ECO:0000256" key="2">
    <source>
        <dbReference type="SAM" id="Phobius"/>
    </source>
</evidence>
<feature type="transmembrane region" description="Helical" evidence="2">
    <location>
        <begin position="69"/>
        <end position="90"/>
    </location>
</feature>